<feature type="compositionally biased region" description="Basic and acidic residues" evidence="6">
    <location>
        <begin position="485"/>
        <end position="504"/>
    </location>
</feature>
<feature type="domain" description="BRCT" evidence="8">
    <location>
        <begin position="941"/>
        <end position="1033"/>
    </location>
</feature>
<reference evidence="9" key="2">
    <citation type="submission" date="2023-05" db="EMBL/GenBank/DDBJ databases">
        <authorList>
            <person name="Schelkunov M.I."/>
        </authorList>
    </citation>
    <scope>NUCLEOTIDE SEQUENCE</scope>
    <source>
        <strain evidence="9">Hsosn_3</strain>
        <tissue evidence="9">Leaf</tissue>
    </source>
</reference>
<keyword evidence="3" id="KW-0862">Zinc</keyword>
<evidence type="ECO:0000256" key="6">
    <source>
        <dbReference type="SAM" id="MobiDB-lite"/>
    </source>
</evidence>
<sequence>MLEDLESEQPPYLFHGVRFFLCGFDPISKSQVYNKLVQGGAVDVGQYGPRVTHVVVDNLTYDDPVCVAAREDRKIVVNGLWVAHSFDAGMCADHTNVMYRPLRDLNGIPGAKSLVVCLTGYQRQDRDDIMTMVSLMGANFSKPLVANKVTHLICYKFEGDKYELAKRTNRIKLVNHLWLEDCLKAWELLPEADYNKSGYELEELEAEAKDSEEETDISLKKNQLLHPKQEFKMERLDTSSSKGLPTVISTNDVASASRNNSISHPYPNAPESLIKESEVLDCRGAEAFRNASYGKPVRSSDRTAVPATVGNDFASTSRNERFGRSDAIILNSKIDNGESPKRPSSLMYSGDVTGELSTAQMVNAVELNAFNDVDIINEQRKDETAIGCFRTPTKPVLPHEEQCSKINDNRTCEAQKTDHSLAAQVSVLSPAMNRSDTFKAASSVRGSNVIRRSPACSTPILEKSTTEIRRGGDLNKAFQIQLMGSEKDKQESNTENECVAKRQETVASDALKTAPPRRSESKKSNVCPNLSLHVDARVKPPSKMSGRKSWSKSGASSQKGSIYLSKSATEDDPVISLNVGEKTKREKTKSKEMIEMVPAAIDLNADLGNAAHDDVQPESKLQPNPMSMDDETEAPEENEVNEQREVVVHEKNGEGKSDITREDDKSEYLQRQKGASHIETYGEENDGAKEKETSCGTRKLGESATSRHKRFREEKDEVKEKETTSGKRKLVEIKKAAFPSEASEVDKGSEFLKVVDVENCRDEPGSPENYEKDLLKEAQHTESDCNATGMHDSKTSGVNKVGSKKKKATCGKRKLGESSHLEKTVNDNKKTVKKRPLSKTHKKAVPSISKTTNSKEVTSENAENETTEENITHPTSELNNTKSITSKVDKPVEQEKENRPVRTVDQNASHGKNVRNLASTKAATEIGTEGYKPNLDTVESQKKPKTEPVRFILSGHKLQRKEFQQVIRRLNGKVCRDSHNWSYQATHFIVPEPIRRTEKFFAAAASGRWILKTDYLSDSSQAGKFLAEEPYEWYKSGSSEDDAINLEAPRKWRLQRERTGHGAFYGMNIVIYGECITPSLDTLKRVLKAGEGAILATSPPYTRLLGSGVDFAVVSPGMPRVDIWVQEFFKHEIPCISADYLVDFVCKPGCSLHKHVLYDTYAWAEKALKKVVSQSEDRAELATPPRDSCESPVPCEELTTPMNPDENDQPCQVCGSRDRGEEMLICTNESRTKGCGIGMHIDCCDPPLLDIPEEDWFCPKCSKKPSKKKTGAAKRK</sequence>
<name>A0AAD8GTG4_9APIA</name>
<dbReference type="InterPro" id="IPR001357">
    <property type="entry name" value="BRCT_dom"/>
</dbReference>
<dbReference type="GO" id="GO:0008270">
    <property type="term" value="F:zinc ion binding"/>
    <property type="evidence" value="ECO:0007669"/>
    <property type="project" value="UniProtKB-KW"/>
</dbReference>
<feature type="region of interest" description="Disordered" evidence="6">
    <location>
        <begin position="485"/>
        <end position="592"/>
    </location>
</feature>
<feature type="compositionally biased region" description="Basic and acidic residues" evidence="6">
    <location>
        <begin position="814"/>
        <end position="830"/>
    </location>
</feature>
<comment type="caution">
    <text evidence="9">The sequence shown here is derived from an EMBL/GenBank/DDBJ whole genome shotgun (WGS) entry which is preliminary data.</text>
</comment>
<feature type="compositionally biased region" description="Basic and acidic residues" evidence="6">
    <location>
        <begin position="581"/>
        <end position="592"/>
    </location>
</feature>
<evidence type="ECO:0000256" key="5">
    <source>
        <dbReference type="SAM" id="Coils"/>
    </source>
</evidence>
<reference evidence="9" key="1">
    <citation type="submission" date="2023-02" db="EMBL/GenBank/DDBJ databases">
        <title>Genome of toxic invasive species Heracleum sosnowskyi carries increased number of genes despite the absence of recent whole-genome duplications.</title>
        <authorList>
            <person name="Schelkunov M."/>
            <person name="Shtratnikova V."/>
            <person name="Makarenko M."/>
            <person name="Klepikova A."/>
            <person name="Omelchenko D."/>
            <person name="Novikova G."/>
            <person name="Obukhova E."/>
            <person name="Bogdanov V."/>
            <person name="Penin A."/>
            <person name="Logacheva M."/>
        </authorList>
    </citation>
    <scope>NUCLEOTIDE SEQUENCE</scope>
    <source>
        <strain evidence="9">Hsosn_3</strain>
        <tissue evidence="9">Leaf</tissue>
    </source>
</reference>
<dbReference type="InterPro" id="IPR013083">
    <property type="entry name" value="Znf_RING/FYVE/PHD"/>
</dbReference>
<keyword evidence="5" id="KW-0175">Coiled coil</keyword>
<feature type="compositionally biased region" description="Basic and acidic residues" evidence="6">
    <location>
        <begin position="759"/>
        <end position="783"/>
    </location>
</feature>
<dbReference type="CDD" id="cd17738">
    <property type="entry name" value="BRCT_TopBP1_rpt7"/>
    <property type="match status" value="1"/>
</dbReference>
<feature type="domain" description="BRCT" evidence="8">
    <location>
        <begin position="9"/>
        <end position="99"/>
    </location>
</feature>
<dbReference type="PANTHER" id="PTHR47181:SF2">
    <property type="entry name" value="BRCA1 C TERMINUS DOMAIN CONTAINING PROTEIN, EXPRESSED"/>
    <property type="match status" value="1"/>
</dbReference>
<dbReference type="SMART" id="SM00292">
    <property type="entry name" value="BRCT"/>
    <property type="match status" value="4"/>
</dbReference>
<feature type="coiled-coil region" evidence="5">
    <location>
        <begin position="194"/>
        <end position="221"/>
    </location>
</feature>
<dbReference type="SMART" id="SM00249">
    <property type="entry name" value="PHD"/>
    <property type="match status" value="1"/>
</dbReference>
<feature type="region of interest" description="Disordered" evidence="6">
    <location>
        <begin position="759"/>
        <end position="884"/>
    </location>
</feature>
<feature type="compositionally biased region" description="Basic and acidic residues" evidence="6">
    <location>
        <begin position="641"/>
        <end position="670"/>
    </location>
</feature>
<feature type="compositionally biased region" description="Polar residues" evidence="6">
    <location>
        <begin position="551"/>
        <end position="567"/>
    </location>
</feature>
<dbReference type="Gene3D" id="3.40.50.10190">
    <property type="entry name" value="BRCT domain"/>
    <property type="match status" value="4"/>
</dbReference>
<feature type="domain" description="BRCT" evidence="8">
    <location>
        <begin position="112"/>
        <end position="196"/>
    </location>
</feature>
<dbReference type="InterPro" id="IPR011011">
    <property type="entry name" value="Znf_FYVE_PHD"/>
</dbReference>
<dbReference type="Pfam" id="PF00533">
    <property type="entry name" value="BRCT"/>
    <property type="match status" value="2"/>
</dbReference>
<dbReference type="PROSITE" id="PS50016">
    <property type="entry name" value="ZF_PHD_2"/>
    <property type="match status" value="1"/>
</dbReference>
<feature type="domain" description="PHD-type" evidence="7">
    <location>
        <begin position="1208"/>
        <end position="1264"/>
    </location>
</feature>
<dbReference type="Pfam" id="PF00628">
    <property type="entry name" value="PHD"/>
    <property type="match status" value="1"/>
</dbReference>
<feature type="compositionally biased region" description="Basic residues" evidence="6">
    <location>
        <begin position="831"/>
        <end position="844"/>
    </location>
</feature>
<organism evidence="9 10">
    <name type="scientific">Heracleum sosnowskyi</name>
    <dbReference type="NCBI Taxonomy" id="360622"/>
    <lineage>
        <taxon>Eukaryota</taxon>
        <taxon>Viridiplantae</taxon>
        <taxon>Streptophyta</taxon>
        <taxon>Embryophyta</taxon>
        <taxon>Tracheophyta</taxon>
        <taxon>Spermatophyta</taxon>
        <taxon>Magnoliopsida</taxon>
        <taxon>eudicotyledons</taxon>
        <taxon>Gunneridae</taxon>
        <taxon>Pentapetalae</taxon>
        <taxon>asterids</taxon>
        <taxon>campanulids</taxon>
        <taxon>Apiales</taxon>
        <taxon>Apiaceae</taxon>
        <taxon>Apioideae</taxon>
        <taxon>apioid superclade</taxon>
        <taxon>Tordylieae</taxon>
        <taxon>Tordyliinae</taxon>
        <taxon>Heracleum</taxon>
    </lineage>
</organism>
<evidence type="ECO:0000313" key="10">
    <source>
        <dbReference type="Proteomes" id="UP001237642"/>
    </source>
</evidence>
<keyword evidence="1" id="KW-0479">Metal-binding</keyword>
<proteinExistence type="predicted"/>
<dbReference type="InterPro" id="IPR001965">
    <property type="entry name" value="Znf_PHD"/>
</dbReference>
<evidence type="ECO:0000256" key="4">
    <source>
        <dbReference type="PROSITE-ProRule" id="PRU00146"/>
    </source>
</evidence>
<dbReference type="InterPro" id="IPR019787">
    <property type="entry name" value="Znf_PHD-finger"/>
</dbReference>
<dbReference type="InterPro" id="IPR036420">
    <property type="entry name" value="BRCT_dom_sf"/>
</dbReference>
<evidence type="ECO:0000256" key="2">
    <source>
        <dbReference type="ARBA" id="ARBA00022771"/>
    </source>
</evidence>
<gene>
    <name evidence="9" type="ORF">POM88_047532</name>
</gene>
<evidence type="ECO:0000259" key="8">
    <source>
        <dbReference type="PROSITE" id="PS50172"/>
    </source>
</evidence>
<dbReference type="PROSITE" id="PS50172">
    <property type="entry name" value="BRCT"/>
    <property type="match status" value="3"/>
</dbReference>
<feature type="region of interest" description="Disordered" evidence="6">
    <location>
        <begin position="1176"/>
        <end position="1204"/>
    </location>
</feature>
<evidence type="ECO:0000256" key="1">
    <source>
        <dbReference type="ARBA" id="ARBA00022723"/>
    </source>
</evidence>
<dbReference type="Pfam" id="PF12738">
    <property type="entry name" value="PTCB-BRCT"/>
    <property type="match status" value="1"/>
</dbReference>
<dbReference type="SUPFAM" id="SSF57903">
    <property type="entry name" value="FYVE/PHD zinc finger"/>
    <property type="match status" value="1"/>
</dbReference>
<feature type="region of interest" description="Disordered" evidence="6">
    <location>
        <begin position="605"/>
        <end position="726"/>
    </location>
</feature>
<dbReference type="EMBL" id="JAUIZM010000011">
    <property type="protein sequence ID" value="KAK1354276.1"/>
    <property type="molecule type" value="Genomic_DNA"/>
</dbReference>
<feature type="compositionally biased region" description="Basic residues" evidence="6">
    <location>
        <begin position="802"/>
        <end position="813"/>
    </location>
</feature>
<feature type="compositionally biased region" description="Acidic residues" evidence="6">
    <location>
        <begin position="628"/>
        <end position="640"/>
    </location>
</feature>
<protein>
    <submittedName>
        <fullName evidence="9">BRCT domain-containing protein</fullName>
    </submittedName>
</protein>
<feature type="compositionally biased region" description="Basic and acidic residues" evidence="6">
    <location>
        <begin position="711"/>
        <end position="726"/>
    </location>
</feature>
<dbReference type="AlphaFoldDB" id="A0AAD8GTG4"/>
<evidence type="ECO:0000256" key="3">
    <source>
        <dbReference type="ARBA" id="ARBA00022833"/>
    </source>
</evidence>
<dbReference type="InterPro" id="IPR044254">
    <property type="entry name" value="At4g02110-like"/>
</dbReference>
<dbReference type="Gene3D" id="3.30.40.10">
    <property type="entry name" value="Zinc/RING finger domain, C3HC4 (zinc finger)"/>
    <property type="match status" value="1"/>
</dbReference>
<evidence type="ECO:0000259" key="7">
    <source>
        <dbReference type="PROSITE" id="PS50016"/>
    </source>
</evidence>
<feature type="compositionally biased region" description="Polar residues" evidence="6">
    <location>
        <begin position="872"/>
        <end position="884"/>
    </location>
</feature>
<dbReference type="SUPFAM" id="SSF52113">
    <property type="entry name" value="BRCT domain"/>
    <property type="match status" value="3"/>
</dbReference>
<dbReference type="PANTHER" id="PTHR47181">
    <property type="entry name" value="BRCA1 C TERMINUS DOMAIN CONTAINING PROTEIN, EXPRESSED"/>
    <property type="match status" value="1"/>
</dbReference>
<dbReference type="Proteomes" id="UP001237642">
    <property type="component" value="Unassembled WGS sequence"/>
</dbReference>
<evidence type="ECO:0000313" key="9">
    <source>
        <dbReference type="EMBL" id="KAK1354276.1"/>
    </source>
</evidence>
<accession>A0AAD8GTG4</accession>
<keyword evidence="2 4" id="KW-0863">Zinc-finger</keyword>
<keyword evidence="10" id="KW-1185">Reference proteome</keyword>